<keyword evidence="4" id="KW-1185">Reference proteome</keyword>
<evidence type="ECO:0000256" key="1">
    <source>
        <dbReference type="ARBA" id="ARBA00022729"/>
    </source>
</evidence>
<sequence length="149" mass="16595">MKYLVIVALFFVSAQALDPKYVAEVTEKITNFAETCMAETKATSEDVAQMMAHKIPESHEGKCMISCIYKAFKLQNEDGTMNPDETLKILEKIKESDEELYEQLMKVFKICRGKPELLVADPCITAVNVGTCVVTEGKALGIKCEIFGM</sequence>
<accession>A0A9N9XA62</accession>
<dbReference type="GO" id="GO:0005549">
    <property type="term" value="F:odorant binding"/>
    <property type="evidence" value="ECO:0007669"/>
    <property type="project" value="InterPro"/>
</dbReference>
<dbReference type="InterPro" id="IPR006170">
    <property type="entry name" value="PBP/GOBP"/>
</dbReference>
<dbReference type="InterPro" id="IPR036728">
    <property type="entry name" value="PBP_GOBP_sf"/>
</dbReference>
<dbReference type="CDD" id="cd23992">
    <property type="entry name" value="PBP_GOBP"/>
    <property type="match status" value="1"/>
</dbReference>
<dbReference type="GO" id="GO:0005615">
    <property type="term" value="C:extracellular space"/>
    <property type="evidence" value="ECO:0007669"/>
    <property type="project" value="TreeGrafter"/>
</dbReference>
<dbReference type="Pfam" id="PF01395">
    <property type="entry name" value="PBP_GOBP"/>
    <property type="match status" value="1"/>
</dbReference>
<dbReference type="OrthoDB" id="6595846at2759"/>
<dbReference type="EMBL" id="OU898276">
    <property type="protein sequence ID" value="CAG9827950.1"/>
    <property type="molecule type" value="Genomic_DNA"/>
</dbReference>
<evidence type="ECO:0000313" key="3">
    <source>
        <dbReference type="EMBL" id="CAG9827950.1"/>
    </source>
</evidence>
<dbReference type="PANTHER" id="PTHR11857">
    <property type="entry name" value="ODORANT BINDING PROTEIN-RELATED"/>
    <property type="match status" value="1"/>
</dbReference>
<dbReference type="Gene3D" id="1.10.238.20">
    <property type="entry name" value="Pheromone/general odorant binding protein domain"/>
    <property type="match status" value="1"/>
</dbReference>
<gene>
    <name evidence="3" type="ORF">DIABBA_LOCUS1900</name>
</gene>
<dbReference type="PANTHER" id="PTHR11857:SF42">
    <property type="entry name" value="GENERAL ODORANT-BINDING PROTEIN 19D-RELATED"/>
    <property type="match status" value="1"/>
</dbReference>
<keyword evidence="1 2" id="KW-0732">Signal</keyword>
<feature type="chain" id="PRO_5040515979" evidence="2">
    <location>
        <begin position="17"/>
        <end position="149"/>
    </location>
</feature>
<organism evidence="3 4">
    <name type="scientific">Diabrotica balteata</name>
    <name type="common">Banded cucumber beetle</name>
    <dbReference type="NCBI Taxonomy" id="107213"/>
    <lineage>
        <taxon>Eukaryota</taxon>
        <taxon>Metazoa</taxon>
        <taxon>Ecdysozoa</taxon>
        <taxon>Arthropoda</taxon>
        <taxon>Hexapoda</taxon>
        <taxon>Insecta</taxon>
        <taxon>Pterygota</taxon>
        <taxon>Neoptera</taxon>
        <taxon>Endopterygota</taxon>
        <taxon>Coleoptera</taxon>
        <taxon>Polyphaga</taxon>
        <taxon>Cucujiformia</taxon>
        <taxon>Chrysomeloidea</taxon>
        <taxon>Chrysomelidae</taxon>
        <taxon>Galerucinae</taxon>
        <taxon>Diabroticina</taxon>
        <taxon>Diabroticites</taxon>
        <taxon>Diabrotica</taxon>
    </lineage>
</organism>
<dbReference type="AlphaFoldDB" id="A0A9N9XA62"/>
<dbReference type="Proteomes" id="UP001153709">
    <property type="component" value="Chromosome 1"/>
</dbReference>
<dbReference type="SUPFAM" id="SSF47565">
    <property type="entry name" value="Insect pheromone/odorant-binding proteins"/>
    <property type="match status" value="1"/>
</dbReference>
<feature type="signal peptide" evidence="2">
    <location>
        <begin position="1"/>
        <end position="16"/>
    </location>
</feature>
<evidence type="ECO:0000313" key="4">
    <source>
        <dbReference type="Proteomes" id="UP001153709"/>
    </source>
</evidence>
<proteinExistence type="predicted"/>
<dbReference type="SMART" id="SM00708">
    <property type="entry name" value="PhBP"/>
    <property type="match status" value="1"/>
</dbReference>
<evidence type="ECO:0000256" key="2">
    <source>
        <dbReference type="SAM" id="SignalP"/>
    </source>
</evidence>
<dbReference type="GO" id="GO:0007608">
    <property type="term" value="P:sensory perception of smell"/>
    <property type="evidence" value="ECO:0007669"/>
    <property type="project" value="TreeGrafter"/>
</dbReference>
<name>A0A9N9XA62_DIABA</name>
<protein>
    <submittedName>
        <fullName evidence="3">Uncharacterized protein</fullName>
    </submittedName>
</protein>
<reference evidence="3" key="1">
    <citation type="submission" date="2022-01" db="EMBL/GenBank/DDBJ databases">
        <authorList>
            <person name="King R."/>
        </authorList>
    </citation>
    <scope>NUCLEOTIDE SEQUENCE</scope>
</reference>